<accession>A0A1I3Z4U9</accession>
<feature type="region of interest" description="Disordered" evidence="1">
    <location>
        <begin position="1"/>
        <end position="27"/>
    </location>
</feature>
<dbReference type="InterPro" id="IPR002744">
    <property type="entry name" value="MIP18-like"/>
</dbReference>
<feature type="domain" description="MIP18 family-like" evidence="2">
    <location>
        <begin position="39"/>
        <end position="105"/>
    </location>
</feature>
<dbReference type="PANTHER" id="PTHR42831:SF1">
    <property type="entry name" value="FE-S PROTEIN MATURATION AUXILIARY FACTOR YITW"/>
    <property type="match status" value="1"/>
</dbReference>
<protein>
    <submittedName>
        <fullName evidence="3">FeS assembly SUF system protein</fullName>
    </submittedName>
</protein>
<reference evidence="3 4" key="1">
    <citation type="submission" date="2016-10" db="EMBL/GenBank/DDBJ databases">
        <authorList>
            <person name="de Groot N.N."/>
        </authorList>
    </citation>
    <scope>NUCLEOTIDE SEQUENCE [LARGE SCALE GENOMIC DNA]</scope>
    <source>
        <strain evidence="3 4">NE2</strain>
    </source>
</reference>
<dbReference type="PANTHER" id="PTHR42831">
    <property type="entry name" value="FE-S PROTEIN MATURATION AUXILIARY FACTOR YITW"/>
    <property type="match status" value="1"/>
</dbReference>
<dbReference type="AlphaFoldDB" id="A0A1I3Z4U9"/>
<dbReference type="SUPFAM" id="SSF117916">
    <property type="entry name" value="Fe-S cluster assembly (FSCA) domain-like"/>
    <property type="match status" value="1"/>
</dbReference>
<dbReference type="STRING" id="1612308.SAMN05444581_10772"/>
<dbReference type="InterPro" id="IPR034904">
    <property type="entry name" value="FSCA_dom_sf"/>
</dbReference>
<name>A0A1I3Z4U9_9HYPH</name>
<dbReference type="Proteomes" id="UP000198755">
    <property type="component" value="Unassembled WGS sequence"/>
</dbReference>
<dbReference type="InterPro" id="IPR052339">
    <property type="entry name" value="Fe-S_Maturation_MIP18"/>
</dbReference>
<dbReference type="Pfam" id="PF01883">
    <property type="entry name" value="FeS_assembly_P"/>
    <property type="match status" value="1"/>
</dbReference>
<gene>
    <name evidence="3" type="ORF">SAMN05444581_10772</name>
</gene>
<evidence type="ECO:0000313" key="4">
    <source>
        <dbReference type="Proteomes" id="UP000198755"/>
    </source>
</evidence>
<dbReference type="OrthoDB" id="9805360at2"/>
<evidence type="ECO:0000256" key="1">
    <source>
        <dbReference type="SAM" id="MobiDB-lite"/>
    </source>
</evidence>
<evidence type="ECO:0000313" key="3">
    <source>
        <dbReference type="EMBL" id="SFK39010.1"/>
    </source>
</evidence>
<keyword evidence="4" id="KW-1185">Reference proteome</keyword>
<evidence type="ECO:0000259" key="2">
    <source>
        <dbReference type="Pfam" id="PF01883"/>
    </source>
</evidence>
<dbReference type="Gene3D" id="3.30.300.130">
    <property type="entry name" value="Fe-S cluster assembly (FSCA)"/>
    <property type="match status" value="1"/>
</dbReference>
<organism evidence="3 4">
    <name type="scientific">Methylocapsa palsarum</name>
    <dbReference type="NCBI Taxonomy" id="1612308"/>
    <lineage>
        <taxon>Bacteria</taxon>
        <taxon>Pseudomonadati</taxon>
        <taxon>Pseudomonadota</taxon>
        <taxon>Alphaproteobacteria</taxon>
        <taxon>Hyphomicrobiales</taxon>
        <taxon>Beijerinckiaceae</taxon>
        <taxon>Methylocapsa</taxon>
    </lineage>
</organism>
<dbReference type="RefSeq" id="WP_091681503.1">
    <property type="nucleotide sequence ID" value="NZ_FOSN01000007.1"/>
</dbReference>
<dbReference type="EMBL" id="FOSN01000007">
    <property type="protein sequence ID" value="SFK39010.1"/>
    <property type="molecule type" value="Genomic_DNA"/>
</dbReference>
<sequence>MTEPQTIEPADAHREAQPNEPQWIFDGSVPQHERDRYQEDLTAALKTVFDPEIPCDIYELGLIYTVEVCENREVRVDMTLTAPGCPVAGEMGGWVETAVATVPGVMASKARVVFEPAWDQGRMSDEARVALDMF</sequence>
<proteinExistence type="predicted"/>